<gene>
    <name evidence="2" type="ORF">GU90_17620</name>
</gene>
<dbReference type="AlphaFoldDB" id="A0A073AV27"/>
<dbReference type="Pfam" id="PF18029">
    <property type="entry name" value="Glyoxalase_6"/>
    <property type="match status" value="1"/>
</dbReference>
<dbReference type="Pfam" id="PF00903">
    <property type="entry name" value="Glyoxalase"/>
    <property type="match status" value="1"/>
</dbReference>
<comment type="caution">
    <text evidence="2">The sequence shown here is derived from an EMBL/GenBank/DDBJ whole genome shotgun (WGS) entry which is preliminary data.</text>
</comment>
<name>A0A073AV27_9PSEU</name>
<dbReference type="EMBL" id="JNVU01000048">
    <property type="protein sequence ID" value="KEI42957.1"/>
    <property type="molecule type" value="Genomic_DNA"/>
</dbReference>
<dbReference type="Gene3D" id="3.10.180.10">
    <property type="entry name" value="2,3-Dihydroxybiphenyl 1,2-Dioxygenase, domain 1"/>
    <property type="match status" value="2"/>
</dbReference>
<evidence type="ECO:0000313" key="2">
    <source>
        <dbReference type="EMBL" id="KEI42957.1"/>
    </source>
</evidence>
<dbReference type="InterPro" id="IPR029068">
    <property type="entry name" value="Glyas_Bleomycin-R_OHBP_Dase"/>
</dbReference>
<protein>
    <submittedName>
        <fullName evidence="2">Glyoxalase</fullName>
    </submittedName>
</protein>
<dbReference type="eggNOG" id="COG3324">
    <property type="taxonomic scope" value="Bacteria"/>
</dbReference>
<dbReference type="SUPFAM" id="SSF54593">
    <property type="entry name" value="Glyoxalase/Bleomycin resistance protein/Dihydroxybiphenyl dioxygenase"/>
    <property type="match status" value="2"/>
</dbReference>
<dbReference type="Proteomes" id="UP000031419">
    <property type="component" value="Unassembled WGS sequence"/>
</dbReference>
<keyword evidence="3" id="KW-1185">Reference proteome</keyword>
<dbReference type="InterPro" id="IPR041581">
    <property type="entry name" value="Glyoxalase_6"/>
</dbReference>
<feature type="domain" description="VOC" evidence="1">
    <location>
        <begin position="7"/>
        <end position="115"/>
    </location>
</feature>
<reference evidence="2 3" key="1">
    <citation type="submission" date="2014-06" db="EMBL/GenBank/DDBJ databases">
        <title>Saccharopolyspora rectivirgula DSM-43113 Genome sequencing.</title>
        <authorList>
            <person name="Barrera C."/>
            <person name="Millon L."/>
            <person name="Rognon B."/>
            <person name="Zaugg C."/>
            <person name="Monod M."/>
        </authorList>
    </citation>
    <scope>NUCLEOTIDE SEQUENCE [LARGE SCALE GENOMIC DNA]</scope>
    <source>
        <strain evidence="2 3">DSM 43113</strain>
    </source>
</reference>
<evidence type="ECO:0000259" key="1">
    <source>
        <dbReference type="PROSITE" id="PS51819"/>
    </source>
</evidence>
<proteinExistence type="predicted"/>
<sequence>MTVPVGAPAWADLAADDAGSARDFYTRLFGWRWREVTEYSIAFKDAKPVAGVLPRPPGVPTSWNVYLECGGADRAVERVQQLGGTVLTGPVTTPNDEKFLIIRDPAGTVTGLWESPPRNTFGHGDAGMLRWAELHTPDSGVDQFYADLLGYRQERESDNSSSTWFVQDQPLLGRVTTSPEDPQPPHWQLYFQVNPEQDTDTAAAKARELGGRVVQEPADTPHGRTALLADNSGAAFAVIDHRAVG</sequence>
<evidence type="ECO:0000313" key="3">
    <source>
        <dbReference type="Proteomes" id="UP000031419"/>
    </source>
</evidence>
<dbReference type="InterPro" id="IPR037523">
    <property type="entry name" value="VOC_core"/>
</dbReference>
<dbReference type="RefSeq" id="WP_029722088.1">
    <property type="nucleotide sequence ID" value="NZ_JNVU01000048.1"/>
</dbReference>
<dbReference type="PROSITE" id="PS51819">
    <property type="entry name" value="VOC"/>
    <property type="match status" value="1"/>
</dbReference>
<organism evidence="2 3">
    <name type="scientific">Saccharopolyspora rectivirgula</name>
    <dbReference type="NCBI Taxonomy" id="28042"/>
    <lineage>
        <taxon>Bacteria</taxon>
        <taxon>Bacillati</taxon>
        <taxon>Actinomycetota</taxon>
        <taxon>Actinomycetes</taxon>
        <taxon>Pseudonocardiales</taxon>
        <taxon>Pseudonocardiaceae</taxon>
        <taxon>Saccharopolyspora</taxon>
    </lineage>
</organism>
<dbReference type="OrthoDB" id="9793039at2"/>
<dbReference type="InterPro" id="IPR052164">
    <property type="entry name" value="Anthracycline_SecMetBiosynth"/>
</dbReference>
<dbReference type="PANTHER" id="PTHR33993:SF14">
    <property type="entry name" value="GB|AAF24581.1"/>
    <property type="match status" value="1"/>
</dbReference>
<accession>A0A073AV27</accession>
<dbReference type="CDD" id="cd07247">
    <property type="entry name" value="SgaA_N_like"/>
    <property type="match status" value="1"/>
</dbReference>
<dbReference type="InterPro" id="IPR004360">
    <property type="entry name" value="Glyas_Fos-R_dOase_dom"/>
</dbReference>
<dbReference type="PANTHER" id="PTHR33993">
    <property type="entry name" value="GLYOXALASE-RELATED"/>
    <property type="match status" value="1"/>
</dbReference>